<organism evidence="1 2">
    <name type="scientific">Ruminococcus albus</name>
    <dbReference type="NCBI Taxonomy" id="1264"/>
    <lineage>
        <taxon>Bacteria</taxon>
        <taxon>Bacillati</taxon>
        <taxon>Bacillota</taxon>
        <taxon>Clostridia</taxon>
        <taxon>Eubacteriales</taxon>
        <taxon>Oscillospiraceae</taxon>
        <taxon>Ruminococcus</taxon>
    </lineage>
</organism>
<reference evidence="1 2" key="1">
    <citation type="submission" date="2016-10" db="EMBL/GenBank/DDBJ databases">
        <authorList>
            <person name="de Groot N.N."/>
        </authorList>
    </citation>
    <scope>NUCLEOTIDE SEQUENCE [LARGE SCALE GENOMIC DNA]</scope>
    <source>
        <strain evidence="1 2">KH2T6</strain>
    </source>
</reference>
<evidence type="ECO:0000313" key="2">
    <source>
        <dbReference type="Proteomes" id="UP000186015"/>
    </source>
</evidence>
<gene>
    <name evidence="1" type="ORF">SAMN05216469_101126</name>
</gene>
<evidence type="ECO:0000313" key="1">
    <source>
        <dbReference type="EMBL" id="SEK21535.1"/>
    </source>
</evidence>
<dbReference type="AlphaFoldDB" id="A0A1H7FE62"/>
<protein>
    <submittedName>
        <fullName evidence="1">Uncharacterized protein</fullName>
    </submittedName>
</protein>
<dbReference type="EMBL" id="FOAT01000001">
    <property type="protein sequence ID" value="SEK21535.1"/>
    <property type="molecule type" value="Genomic_DNA"/>
</dbReference>
<dbReference type="RefSeq" id="WP_074828118.1">
    <property type="nucleotide sequence ID" value="NZ_FOAT01000001.1"/>
</dbReference>
<sequence>MKTWKKVGIGFLLLPYVLATLIFLYELIGMGVNHASTDKQTGVLRDALSGSVNDIEILNVNSWTGNTGNGNHVECVSEITFSSAMEERDMVSAISDKMGKESYLGANGCYFIDCEENGSVRFSKNDDGNYLCRMVKSAPFSDNIEGH</sequence>
<dbReference type="Proteomes" id="UP000186015">
    <property type="component" value="Unassembled WGS sequence"/>
</dbReference>
<dbReference type="OrthoDB" id="2002928at2"/>
<name>A0A1H7FE62_RUMAL</name>
<accession>A0A1H7FE62</accession>
<proteinExistence type="predicted"/>